<sequence>MTDTILYTIIESCRARSLDPWKNLRDVLTRLPTMTNRQVKDITPKAWAEARRLKQRAA</sequence>
<gene>
    <name evidence="2" type="ORF">GCM10023213_08180</name>
</gene>
<protein>
    <recommendedName>
        <fullName evidence="1">Transposase IS66 C-terminal domain-containing protein</fullName>
    </recommendedName>
</protein>
<name>A0ABP9NX41_9BACT</name>
<dbReference type="Proteomes" id="UP001499852">
    <property type="component" value="Unassembled WGS sequence"/>
</dbReference>
<dbReference type="RefSeq" id="WP_345735092.1">
    <property type="nucleotide sequence ID" value="NZ_BAABIA010000002.1"/>
</dbReference>
<comment type="caution">
    <text evidence="2">The sequence shown here is derived from an EMBL/GenBank/DDBJ whole genome shotgun (WGS) entry which is preliminary data.</text>
</comment>
<accession>A0ABP9NX41</accession>
<evidence type="ECO:0000313" key="2">
    <source>
        <dbReference type="EMBL" id="GAA5135249.1"/>
    </source>
</evidence>
<organism evidence="2 3">
    <name type="scientific">Prosthecobacter algae</name>
    <dbReference type="NCBI Taxonomy" id="1144682"/>
    <lineage>
        <taxon>Bacteria</taxon>
        <taxon>Pseudomonadati</taxon>
        <taxon>Verrucomicrobiota</taxon>
        <taxon>Verrucomicrobiia</taxon>
        <taxon>Verrucomicrobiales</taxon>
        <taxon>Verrucomicrobiaceae</taxon>
        <taxon>Prosthecobacter</taxon>
    </lineage>
</organism>
<dbReference type="EMBL" id="BAABIA010000002">
    <property type="protein sequence ID" value="GAA5135249.1"/>
    <property type="molecule type" value="Genomic_DNA"/>
</dbReference>
<reference evidence="3" key="1">
    <citation type="journal article" date="2019" name="Int. J. Syst. Evol. Microbiol.">
        <title>The Global Catalogue of Microorganisms (GCM) 10K type strain sequencing project: providing services to taxonomists for standard genome sequencing and annotation.</title>
        <authorList>
            <consortium name="The Broad Institute Genomics Platform"/>
            <consortium name="The Broad Institute Genome Sequencing Center for Infectious Disease"/>
            <person name="Wu L."/>
            <person name="Ma J."/>
        </authorList>
    </citation>
    <scope>NUCLEOTIDE SEQUENCE [LARGE SCALE GENOMIC DNA]</scope>
    <source>
        <strain evidence="3">JCM 18053</strain>
    </source>
</reference>
<keyword evidence="3" id="KW-1185">Reference proteome</keyword>
<dbReference type="Pfam" id="PF13817">
    <property type="entry name" value="DDE_Tnp_IS66_C"/>
    <property type="match status" value="1"/>
</dbReference>
<evidence type="ECO:0000259" key="1">
    <source>
        <dbReference type="Pfam" id="PF13817"/>
    </source>
</evidence>
<feature type="domain" description="Transposase IS66 C-terminal" evidence="1">
    <location>
        <begin position="8"/>
        <end position="44"/>
    </location>
</feature>
<dbReference type="InterPro" id="IPR039552">
    <property type="entry name" value="IS66_C"/>
</dbReference>
<evidence type="ECO:0000313" key="3">
    <source>
        <dbReference type="Proteomes" id="UP001499852"/>
    </source>
</evidence>
<proteinExistence type="predicted"/>